<keyword evidence="20" id="KW-1185">Reference proteome</keyword>
<dbReference type="RefSeq" id="XP_028473954.1">
    <property type="nucleotide sequence ID" value="XM_028617491.1"/>
</dbReference>
<keyword evidence="10" id="KW-0326">Glycosidase</keyword>
<dbReference type="AlphaFoldDB" id="A0A427XJ86"/>
<feature type="transmembrane region" description="Helical" evidence="17">
    <location>
        <begin position="96"/>
        <end position="118"/>
    </location>
</feature>
<evidence type="ECO:0000256" key="5">
    <source>
        <dbReference type="ARBA" id="ARBA00022801"/>
    </source>
</evidence>
<dbReference type="Pfam" id="PF00150">
    <property type="entry name" value="Cellulase"/>
    <property type="match status" value="1"/>
</dbReference>
<evidence type="ECO:0000259" key="18">
    <source>
        <dbReference type="Pfam" id="PF00150"/>
    </source>
</evidence>
<evidence type="ECO:0000256" key="16">
    <source>
        <dbReference type="SAM" id="MobiDB-lite"/>
    </source>
</evidence>
<sequence>MDERLPLGVTSGSASVTGVPRVPRQGGLAERYDSDTYLVSHAGGDNGGYSNGGYSPQPPMKVEEDQIPVHHGHRGDSAYAHGGGCVPSNPKKRRALFIGVPIAIIVIAAIVVGVVVGVTRHKSSGSSSGSSSSNDGAGAGASGSGTATSTSPYPTISASTGQGGDGSTVTTDTGETFTYSNSFGGFWQQDPNNPYSVSGQAQAFTPKLSEPWVWGEHIIRGVNLGGWLVTEPFIVPSLYEQYQNSTPQAVDEFTLSMAMDADLATKMEEHYATFITEKDIADIAAAGLNWVRIPLGFWAIATNAGEPYLERTSWTYFLRAIEWCRKYGIRILLDFHALPGSQNGWNHSGKQGSVNWMYGVMGIANAERSLEYLRTLVEFISQDGIKQVVPMIGLVNEVMAATVGQTVMGNFYYQAYEMIREITGIGSVNGPIIAIHEGFLGIAAWDSFLSGADRLALDQHPYQAFPTVQNNYGWEWQIANGCGWGGGTNDTQSGYGIVVGGEWSLAINDCGLWVNGVGTTPNYATAYGSCADFDQWMNYNDTMKQGLYNYAVGQMDSLQNWFFWTWKIGNSTVLGYPSAPQWHYQLGLQQGWIPKDPRVAGGWCKANGYCTGCAEFNGTFPVTATGAATSATIIPAQVSSYGAWPPTSMGPSLNSAEIAMLPTFTRTAQPTTLPMASPTFSAEGNGWYNAQDTKLAYTTVAGCPYPNAYNATAASVPTELCTGSAVARRAQITPAP</sequence>
<protein>
    <recommendedName>
        <fullName evidence="14">glucan 1,3-beta-glucosidase</fullName>
        <ecNumber evidence="14">3.2.1.58</ecNumber>
    </recommendedName>
    <alternativeName>
        <fullName evidence="15">Exo-1,3-beta-glucanase D</fullName>
    </alternativeName>
</protein>
<evidence type="ECO:0000256" key="11">
    <source>
        <dbReference type="ARBA" id="ARBA00023316"/>
    </source>
</evidence>
<dbReference type="GO" id="GO:0009251">
    <property type="term" value="P:glucan catabolic process"/>
    <property type="evidence" value="ECO:0007669"/>
    <property type="project" value="TreeGrafter"/>
</dbReference>
<keyword evidence="7 17" id="KW-1133">Transmembrane helix</keyword>
<evidence type="ECO:0000256" key="1">
    <source>
        <dbReference type="ARBA" id="ARBA00004401"/>
    </source>
</evidence>
<dbReference type="GeneID" id="39586259"/>
<reference evidence="19 20" key="1">
    <citation type="submission" date="2018-11" db="EMBL/GenBank/DDBJ databases">
        <title>Genome sequence of Apiotrichum porosum DSM 27194.</title>
        <authorList>
            <person name="Aliyu H."/>
            <person name="Gorte O."/>
            <person name="Ochsenreither K."/>
        </authorList>
    </citation>
    <scope>NUCLEOTIDE SEQUENCE [LARGE SCALE GENOMIC DNA]</scope>
    <source>
        <strain evidence="19 20">DSM 27194</strain>
    </source>
</reference>
<comment type="caution">
    <text evidence="19">The sequence shown here is derived from an EMBL/GenBank/DDBJ whole genome shotgun (WGS) entry which is preliminary data.</text>
</comment>
<dbReference type="STRING" id="105984.A0A427XJ86"/>
<comment type="catalytic activity">
    <reaction evidence="12">
        <text>Successive hydrolysis of beta-D-glucose units from the non-reducing ends of (1-&gt;3)-beta-D-glucans, releasing alpha-glucose.</text>
        <dbReference type="EC" id="3.2.1.58"/>
    </reaction>
</comment>
<feature type="compositionally biased region" description="Low complexity" evidence="16">
    <location>
        <begin position="121"/>
        <end position="136"/>
    </location>
</feature>
<dbReference type="PANTHER" id="PTHR31297:SF34">
    <property type="entry name" value="GLUCAN 1,3-BETA-GLUCOSIDASE 2"/>
    <property type="match status" value="1"/>
</dbReference>
<evidence type="ECO:0000256" key="15">
    <source>
        <dbReference type="ARBA" id="ARBA00041260"/>
    </source>
</evidence>
<keyword evidence="3" id="KW-1003">Cell membrane</keyword>
<evidence type="ECO:0000256" key="4">
    <source>
        <dbReference type="ARBA" id="ARBA00022692"/>
    </source>
</evidence>
<accession>A0A427XJ86</accession>
<feature type="region of interest" description="Disordered" evidence="16">
    <location>
        <begin position="121"/>
        <end position="173"/>
    </location>
</feature>
<evidence type="ECO:0000256" key="8">
    <source>
        <dbReference type="ARBA" id="ARBA00023136"/>
    </source>
</evidence>
<dbReference type="PANTHER" id="PTHR31297">
    <property type="entry name" value="GLUCAN ENDO-1,6-BETA-GLUCOSIDASE B"/>
    <property type="match status" value="1"/>
</dbReference>
<feature type="region of interest" description="Disordered" evidence="16">
    <location>
        <begin position="1"/>
        <end position="27"/>
    </location>
</feature>
<evidence type="ECO:0000256" key="2">
    <source>
        <dbReference type="ARBA" id="ARBA00005641"/>
    </source>
</evidence>
<keyword evidence="9" id="KW-0325">Glycoprotein</keyword>
<evidence type="ECO:0000256" key="12">
    <source>
        <dbReference type="ARBA" id="ARBA00036824"/>
    </source>
</evidence>
<dbReference type="InterPro" id="IPR050386">
    <property type="entry name" value="Glycosyl_hydrolase_5"/>
</dbReference>
<name>A0A427XJ86_9TREE</name>
<evidence type="ECO:0000256" key="10">
    <source>
        <dbReference type="ARBA" id="ARBA00023295"/>
    </source>
</evidence>
<dbReference type="GO" id="GO:0004338">
    <property type="term" value="F:glucan exo-1,3-beta-glucosidase activity"/>
    <property type="evidence" value="ECO:0007669"/>
    <property type="project" value="UniProtKB-EC"/>
</dbReference>
<dbReference type="GO" id="GO:0005576">
    <property type="term" value="C:extracellular region"/>
    <property type="evidence" value="ECO:0007669"/>
    <property type="project" value="TreeGrafter"/>
</dbReference>
<keyword evidence="5" id="KW-0378">Hydrolase</keyword>
<evidence type="ECO:0000313" key="20">
    <source>
        <dbReference type="Proteomes" id="UP000279236"/>
    </source>
</evidence>
<keyword evidence="11" id="KW-0961">Cell wall biogenesis/degradation</keyword>
<dbReference type="EC" id="3.2.1.58" evidence="14"/>
<dbReference type="GO" id="GO:0071555">
    <property type="term" value="P:cell wall organization"/>
    <property type="evidence" value="ECO:0007669"/>
    <property type="project" value="UniProtKB-KW"/>
</dbReference>
<keyword evidence="8 17" id="KW-0472">Membrane</keyword>
<evidence type="ECO:0000256" key="17">
    <source>
        <dbReference type="SAM" id="Phobius"/>
    </source>
</evidence>
<keyword evidence="6" id="KW-0735">Signal-anchor</keyword>
<comment type="function">
    <text evidence="13">Glucosidase involved in the degradation of cellulosic biomass. Active on lichenan.</text>
</comment>
<evidence type="ECO:0000256" key="7">
    <source>
        <dbReference type="ARBA" id="ARBA00022989"/>
    </source>
</evidence>
<proteinExistence type="inferred from homology"/>
<dbReference type="SUPFAM" id="SSF51445">
    <property type="entry name" value="(Trans)glycosidases"/>
    <property type="match status" value="1"/>
</dbReference>
<evidence type="ECO:0000313" key="19">
    <source>
        <dbReference type="EMBL" id="RSH78807.1"/>
    </source>
</evidence>
<organism evidence="19 20">
    <name type="scientific">Apiotrichum porosum</name>
    <dbReference type="NCBI Taxonomy" id="105984"/>
    <lineage>
        <taxon>Eukaryota</taxon>
        <taxon>Fungi</taxon>
        <taxon>Dikarya</taxon>
        <taxon>Basidiomycota</taxon>
        <taxon>Agaricomycotina</taxon>
        <taxon>Tremellomycetes</taxon>
        <taxon>Trichosporonales</taxon>
        <taxon>Trichosporonaceae</taxon>
        <taxon>Apiotrichum</taxon>
    </lineage>
</organism>
<dbReference type="FunFam" id="3.20.20.80:FF:000033">
    <property type="entry name" value="Glucan 1,3-beta-glucosidase A"/>
    <property type="match status" value="1"/>
</dbReference>
<dbReference type="Gene3D" id="3.20.20.80">
    <property type="entry name" value="Glycosidases"/>
    <property type="match status" value="1"/>
</dbReference>
<feature type="region of interest" description="Disordered" evidence="16">
    <location>
        <begin position="40"/>
        <end position="60"/>
    </location>
</feature>
<comment type="subcellular location">
    <subcellularLocation>
        <location evidence="1">Cell membrane</location>
        <topology evidence="1">Single-pass type II membrane protein</topology>
    </subcellularLocation>
</comment>
<dbReference type="Proteomes" id="UP000279236">
    <property type="component" value="Unassembled WGS sequence"/>
</dbReference>
<dbReference type="EMBL" id="RSCE01000011">
    <property type="protein sequence ID" value="RSH78807.1"/>
    <property type="molecule type" value="Genomic_DNA"/>
</dbReference>
<keyword evidence="4 17" id="KW-0812">Transmembrane</keyword>
<evidence type="ECO:0000256" key="3">
    <source>
        <dbReference type="ARBA" id="ARBA00022475"/>
    </source>
</evidence>
<gene>
    <name evidence="19" type="ORF">EHS24_001716</name>
</gene>
<feature type="domain" description="Glycoside hydrolase family 5" evidence="18">
    <location>
        <begin position="267"/>
        <end position="422"/>
    </location>
</feature>
<dbReference type="InterPro" id="IPR001547">
    <property type="entry name" value="Glyco_hydro_5"/>
</dbReference>
<dbReference type="GO" id="GO:0009986">
    <property type="term" value="C:cell surface"/>
    <property type="evidence" value="ECO:0007669"/>
    <property type="project" value="TreeGrafter"/>
</dbReference>
<evidence type="ECO:0000256" key="6">
    <source>
        <dbReference type="ARBA" id="ARBA00022968"/>
    </source>
</evidence>
<dbReference type="InterPro" id="IPR017853">
    <property type="entry name" value="GH"/>
</dbReference>
<dbReference type="GO" id="GO:0005886">
    <property type="term" value="C:plasma membrane"/>
    <property type="evidence" value="ECO:0007669"/>
    <property type="project" value="UniProtKB-SubCell"/>
</dbReference>
<evidence type="ECO:0000256" key="14">
    <source>
        <dbReference type="ARBA" id="ARBA00038929"/>
    </source>
</evidence>
<comment type="similarity">
    <text evidence="2">Belongs to the glycosyl hydrolase 5 (cellulase A) family.</text>
</comment>
<evidence type="ECO:0000256" key="9">
    <source>
        <dbReference type="ARBA" id="ARBA00023180"/>
    </source>
</evidence>
<evidence type="ECO:0000256" key="13">
    <source>
        <dbReference type="ARBA" id="ARBA00037126"/>
    </source>
</evidence>
<dbReference type="OrthoDB" id="62120at2759"/>